<comment type="caution">
    <text evidence="8">The sequence shown here is derived from an EMBL/GenBank/DDBJ whole genome shotgun (WGS) entry which is preliminary data.</text>
</comment>
<evidence type="ECO:0000256" key="3">
    <source>
        <dbReference type="ARBA" id="ARBA00022679"/>
    </source>
</evidence>
<dbReference type="RefSeq" id="WP_342453218.1">
    <property type="nucleotide sequence ID" value="NZ_JAGGKC010000039.1"/>
</dbReference>
<dbReference type="SFLD" id="SFLDS00005">
    <property type="entry name" value="Isoprenoid_Synthase_Type_I"/>
    <property type="match status" value="1"/>
</dbReference>
<accession>A0ABS4G874</accession>
<dbReference type="PANTHER" id="PTHR43281">
    <property type="entry name" value="FARNESYL DIPHOSPHATE SYNTHASE"/>
    <property type="match status" value="1"/>
</dbReference>
<protein>
    <submittedName>
        <fullName evidence="8">Geranylgeranyl diphosphate synthase type II</fullName>
        <ecNumber evidence="8">2.5.1.1</ecNumber>
        <ecNumber evidence="8">2.5.1.10</ecNumber>
        <ecNumber evidence="8">2.5.1.29</ecNumber>
    </submittedName>
</protein>
<dbReference type="InterPro" id="IPR008949">
    <property type="entry name" value="Isoprenoid_synthase_dom_sf"/>
</dbReference>
<dbReference type="PROSITE" id="PS00723">
    <property type="entry name" value="POLYPRENYL_SYNTHASE_1"/>
    <property type="match status" value="1"/>
</dbReference>
<reference evidence="8 9" key="1">
    <citation type="submission" date="2021-03" db="EMBL/GenBank/DDBJ databases">
        <title>Genomic Encyclopedia of Type Strains, Phase IV (KMG-IV): sequencing the most valuable type-strain genomes for metagenomic binning, comparative biology and taxonomic classification.</title>
        <authorList>
            <person name="Goeker M."/>
        </authorList>
    </citation>
    <scope>NUCLEOTIDE SEQUENCE [LARGE SCALE GENOMIC DNA]</scope>
    <source>
        <strain evidence="8 9">DSM 6139</strain>
    </source>
</reference>
<dbReference type="PROSITE" id="PS00444">
    <property type="entry name" value="POLYPRENYL_SYNTHASE_2"/>
    <property type="match status" value="1"/>
</dbReference>
<evidence type="ECO:0000256" key="5">
    <source>
        <dbReference type="ARBA" id="ARBA00022842"/>
    </source>
</evidence>
<dbReference type="InterPro" id="IPR053378">
    <property type="entry name" value="Prenyl_diphosphate_synthase"/>
</dbReference>
<dbReference type="GO" id="GO:0004337">
    <property type="term" value="F:(2E,6E)-farnesyl diphosphate synthase activity"/>
    <property type="evidence" value="ECO:0007669"/>
    <property type="project" value="UniProtKB-EC"/>
</dbReference>
<comment type="cofactor">
    <cofactor evidence="1">
        <name>Mg(2+)</name>
        <dbReference type="ChEBI" id="CHEBI:18420"/>
    </cofactor>
</comment>
<dbReference type="EC" id="2.5.1.10" evidence="8"/>
<proteinExistence type="inferred from homology"/>
<dbReference type="SUPFAM" id="SSF48576">
    <property type="entry name" value="Terpenoid synthases"/>
    <property type="match status" value="1"/>
</dbReference>
<evidence type="ECO:0000313" key="9">
    <source>
        <dbReference type="Proteomes" id="UP001519271"/>
    </source>
</evidence>
<dbReference type="SFLD" id="SFLDG01017">
    <property type="entry name" value="Polyprenyl_Transferase_Like"/>
    <property type="match status" value="1"/>
</dbReference>
<dbReference type="EMBL" id="JAGGKC010000039">
    <property type="protein sequence ID" value="MBP1920770.1"/>
    <property type="molecule type" value="Genomic_DNA"/>
</dbReference>
<dbReference type="Pfam" id="PF00348">
    <property type="entry name" value="polyprenyl_synt"/>
    <property type="match status" value="1"/>
</dbReference>
<dbReference type="PANTHER" id="PTHR43281:SF1">
    <property type="entry name" value="FARNESYL DIPHOSPHATE SYNTHASE"/>
    <property type="match status" value="1"/>
</dbReference>
<evidence type="ECO:0000256" key="2">
    <source>
        <dbReference type="ARBA" id="ARBA00006706"/>
    </source>
</evidence>
<dbReference type="Proteomes" id="UP001519271">
    <property type="component" value="Unassembled WGS sequence"/>
</dbReference>
<dbReference type="GO" id="GO:0004161">
    <property type="term" value="F:dimethylallyltranstransferase activity"/>
    <property type="evidence" value="ECO:0007669"/>
    <property type="project" value="UniProtKB-EC"/>
</dbReference>
<dbReference type="NCBIfam" id="NF045485">
    <property type="entry name" value="FPPsyn"/>
    <property type="match status" value="1"/>
</dbReference>
<dbReference type="Gene3D" id="1.10.600.10">
    <property type="entry name" value="Farnesyl Diphosphate Synthase"/>
    <property type="match status" value="1"/>
</dbReference>
<name>A0ABS4G874_9CLOT</name>
<dbReference type="GO" id="GO:0004311">
    <property type="term" value="F:geranylgeranyl diphosphate synthase activity"/>
    <property type="evidence" value="ECO:0007669"/>
    <property type="project" value="UniProtKB-EC"/>
</dbReference>
<dbReference type="CDD" id="cd00685">
    <property type="entry name" value="Trans_IPPS_HT"/>
    <property type="match status" value="1"/>
</dbReference>
<keyword evidence="4" id="KW-0479">Metal-binding</keyword>
<sequence length="292" mass="31845">MRRTLRELDEYKVLIDQSLLEYMDNLGDGKLAKAMAYSVEQGGKRIRPVMALVAGEMFGGSVEETMPLAMAIEMIHTYSLIHDDLPAMDNDDLRRGKPTNHKVFGEAMAILAGDALLNEAHTLLIRSAVRCGVRGAEAALTVSLAAGSVGMVEGQVRDLENEGRIASYDELKGCHELKTGMLIAASLEAPAVLFGASDDERKAMRELGLKLGLAFQIKDDILDRTSTKEVLGKTPGKDETSGKTTYVSLFGLEKSEEMAKGLTDECLGILKGLDRDTAQLWEMCLALLQRNH</sequence>
<keyword evidence="5" id="KW-0460">Magnesium</keyword>
<organism evidence="8 9">
    <name type="scientific">Youngiibacter multivorans</name>
    <dbReference type="NCBI Taxonomy" id="937251"/>
    <lineage>
        <taxon>Bacteria</taxon>
        <taxon>Bacillati</taxon>
        <taxon>Bacillota</taxon>
        <taxon>Clostridia</taxon>
        <taxon>Eubacteriales</taxon>
        <taxon>Clostridiaceae</taxon>
        <taxon>Youngiibacter</taxon>
    </lineage>
</organism>
<evidence type="ECO:0000256" key="6">
    <source>
        <dbReference type="ARBA" id="ARBA00023229"/>
    </source>
</evidence>
<evidence type="ECO:0000256" key="1">
    <source>
        <dbReference type="ARBA" id="ARBA00001946"/>
    </source>
</evidence>
<evidence type="ECO:0000256" key="7">
    <source>
        <dbReference type="RuleBase" id="RU004466"/>
    </source>
</evidence>
<evidence type="ECO:0000256" key="4">
    <source>
        <dbReference type="ARBA" id="ARBA00022723"/>
    </source>
</evidence>
<dbReference type="InterPro" id="IPR000092">
    <property type="entry name" value="Polyprenyl_synt"/>
</dbReference>
<keyword evidence="6" id="KW-0414">Isoprene biosynthesis</keyword>
<keyword evidence="3 7" id="KW-0808">Transferase</keyword>
<dbReference type="EC" id="2.5.1.29" evidence="8"/>
<gene>
    <name evidence="8" type="ORF">J2Z34_003285</name>
</gene>
<evidence type="ECO:0000313" key="8">
    <source>
        <dbReference type="EMBL" id="MBP1920770.1"/>
    </source>
</evidence>
<dbReference type="InterPro" id="IPR033749">
    <property type="entry name" value="Polyprenyl_synt_CS"/>
</dbReference>
<comment type="similarity">
    <text evidence="2 7">Belongs to the FPP/GGPP synthase family.</text>
</comment>
<dbReference type="EC" id="2.5.1.1" evidence="8"/>
<keyword evidence="9" id="KW-1185">Reference proteome</keyword>